<evidence type="ECO:0000259" key="3">
    <source>
        <dbReference type="PROSITE" id="PS50157"/>
    </source>
</evidence>
<feature type="region of interest" description="Disordered" evidence="2">
    <location>
        <begin position="1"/>
        <end position="45"/>
    </location>
</feature>
<feature type="compositionally biased region" description="Polar residues" evidence="2">
    <location>
        <begin position="8"/>
        <end position="24"/>
    </location>
</feature>
<protein>
    <recommendedName>
        <fullName evidence="3">C2H2-type domain-containing protein</fullName>
    </recommendedName>
</protein>
<keyword evidence="1" id="KW-0862">Zinc</keyword>
<accession>A0A9Q3CIJ5</accession>
<reference evidence="4" key="1">
    <citation type="submission" date="2021-03" db="EMBL/GenBank/DDBJ databases">
        <title>Draft genome sequence of rust myrtle Austropuccinia psidii MF-1, a brazilian biotype.</title>
        <authorList>
            <person name="Quecine M.C."/>
            <person name="Pachon D.M.R."/>
            <person name="Bonatelli M.L."/>
            <person name="Correr F.H."/>
            <person name="Franceschini L.M."/>
            <person name="Leite T.F."/>
            <person name="Margarido G.R.A."/>
            <person name="Almeida C.A."/>
            <person name="Ferrarezi J.A."/>
            <person name="Labate C.A."/>
        </authorList>
    </citation>
    <scope>NUCLEOTIDE SEQUENCE</scope>
    <source>
        <strain evidence="4">MF-1</strain>
    </source>
</reference>
<sequence>MGQGRPPLSTSSDANVKQIDSPSESKAEIQNIKATFKPESPSRRPIEEIFKKKDRSFFTQTCPSFNKLQPHSASERTSLEILREFFSRPDEHFDVKVCKNLVLKEGSDLGAGSPMPTSHLTSSSHGRSRKRNFFNDESPKSLRKKTRLQKSDKIAESLSGNKVFAETEHNEFRCTECNRKCKTSTSFERHRSACTHREGPLMLECKFCGRPYTYIGYLYKHQQECRKNPSLGKNNEFSEERPHTTP</sequence>
<dbReference type="OrthoDB" id="2502805at2759"/>
<gene>
    <name evidence="4" type="ORF">O181_023313</name>
</gene>
<feature type="region of interest" description="Disordered" evidence="2">
    <location>
        <begin position="108"/>
        <end position="152"/>
    </location>
</feature>
<dbReference type="AlphaFoldDB" id="A0A9Q3CIJ5"/>
<feature type="compositionally biased region" description="Polar residues" evidence="2">
    <location>
        <begin position="115"/>
        <end position="125"/>
    </location>
</feature>
<comment type="caution">
    <text evidence="4">The sequence shown here is derived from an EMBL/GenBank/DDBJ whole genome shotgun (WGS) entry which is preliminary data.</text>
</comment>
<keyword evidence="5" id="KW-1185">Reference proteome</keyword>
<dbReference type="PROSITE" id="PS00028">
    <property type="entry name" value="ZINC_FINGER_C2H2_1"/>
    <property type="match status" value="1"/>
</dbReference>
<dbReference type="GO" id="GO:0008270">
    <property type="term" value="F:zinc ion binding"/>
    <property type="evidence" value="ECO:0007669"/>
    <property type="project" value="UniProtKB-KW"/>
</dbReference>
<evidence type="ECO:0000313" key="5">
    <source>
        <dbReference type="Proteomes" id="UP000765509"/>
    </source>
</evidence>
<organism evidence="4 5">
    <name type="scientific">Austropuccinia psidii MF-1</name>
    <dbReference type="NCBI Taxonomy" id="1389203"/>
    <lineage>
        <taxon>Eukaryota</taxon>
        <taxon>Fungi</taxon>
        <taxon>Dikarya</taxon>
        <taxon>Basidiomycota</taxon>
        <taxon>Pucciniomycotina</taxon>
        <taxon>Pucciniomycetes</taxon>
        <taxon>Pucciniales</taxon>
        <taxon>Sphaerophragmiaceae</taxon>
        <taxon>Austropuccinia</taxon>
    </lineage>
</organism>
<dbReference type="PROSITE" id="PS50157">
    <property type="entry name" value="ZINC_FINGER_C2H2_2"/>
    <property type="match status" value="1"/>
</dbReference>
<keyword evidence="1" id="KW-0863">Zinc-finger</keyword>
<dbReference type="InterPro" id="IPR013087">
    <property type="entry name" value="Znf_C2H2_type"/>
</dbReference>
<dbReference type="Proteomes" id="UP000765509">
    <property type="component" value="Unassembled WGS sequence"/>
</dbReference>
<keyword evidence="1" id="KW-0479">Metal-binding</keyword>
<evidence type="ECO:0000256" key="1">
    <source>
        <dbReference type="PROSITE-ProRule" id="PRU00042"/>
    </source>
</evidence>
<evidence type="ECO:0000256" key="2">
    <source>
        <dbReference type="SAM" id="MobiDB-lite"/>
    </source>
</evidence>
<evidence type="ECO:0000313" key="4">
    <source>
        <dbReference type="EMBL" id="MBW0483598.1"/>
    </source>
</evidence>
<dbReference type="EMBL" id="AVOT02007301">
    <property type="protein sequence ID" value="MBW0483598.1"/>
    <property type="molecule type" value="Genomic_DNA"/>
</dbReference>
<name>A0A9Q3CIJ5_9BASI</name>
<feature type="domain" description="C2H2-type" evidence="3">
    <location>
        <begin position="172"/>
        <end position="196"/>
    </location>
</feature>
<dbReference type="Gene3D" id="3.30.160.60">
    <property type="entry name" value="Classic Zinc Finger"/>
    <property type="match status" value="1"/>
</dbReference>
<proteinExistence type="predicted"/>